<feature type="transmembrane region" description="Helical" evidence="12">
    <location>
        <begin position="328"/>
        <end position="346"/>
    </location>
</feature>
<dbReference type="PANTHER" id="PTHR10414">
    <property type="entry name" value="ETHANOLAMINEPHOSPHOTRANSFERASE"/>
    <property type="match status" value="1"/>
</dbReference>
<evidence type="ECO:0000256" key="3">
    <source>
        <dbReference type="ARBA" id="ARBA00010441"/>
    </source>
</evidence>
<keyword evidence="7 12" id="KW-0472">Membrane</keyword>
<evidence type="ECO:0000256" key="5">
    <source>
        <dbReference type="ARBA" id="ARBA00022692"/>
    </source>
</evidence>
<dbReference type="GO" id="GO:0016020">
    <property type="term" value="C:membrane"/>
    <property type="evidence" value="ECO:0007669"/>
    <property type="project" value="InterPro"/>
</dbReference>
<feature type="transmembrane region" description="Helical" evidence="12">
    <location>
        <begin position="400"/>
        <end position="424"/>
    </location>
</feature>
<gene>
    <name evidence="13" type="ORF">GGU10DRAFT_355441</name>
</gene>
<protein>
    <recommendedName>
        <fullName evidence="9">diacylglycerol cholinephosphotransferase</fullName>
        <ecNumber evidence="9">2.7.8.2</ecNumber>
    </recommendedName>
</protein>
<evidence type="ECO:0000256" key="7">
    <source>
        <dbReference type="ARBA" id="ARBA00023136"/>
    </source>
</evidence>
<dbReference type="GO" id="GO:0012505">
    <property type="term" value="C:endomembrane system"/>
    <property type="evidence" value="ECO:0007669"/>
    <property type="project" value="UniProtKB-SubCell"/>
</dbReference>
<evidence type="ECO:0000256" key="9">
    <source>
        <dbReference type="ARBA" id="ARBA00038987"/>
    </source>
</evidence>
<sequence length="464" mass="51460">MGYLSDEALQNLKKYAYKGVDKSILSKWIMNAFWSWFVTLWPLSVAPNTITLSGLCIVILNFITLLYYDPSYVTEKGGAHVPQWIYFTWGIGLFLYQSFDAVDGKQARRTGMAGPLGEMFDHGCDALNTTLEAIIAAQALNLGQSWWTLASQVAALGNFYITTWEEYHTGFLFLGVCSGPVEGILMLVVVYLITGIYGPSFWDTGILDFLHLSNISLIANTIPNIGLNVAFMVFGAFVLAFNIIASYSNVRTAMRKSGKSTTKPLLLLLPFLFSAGMQIAWLAHPKLDYTADAAASTRGVFKVHSPSFLPSPSPSPSPPSLLLYDDEGFTILSSSLFVPFLCAWGLQFAHQVGRMILAHLTKGSFPLWDWLWVMSVIGAIDANLPRILGKPPIIQSTPHITAVFVYATLVFSFVAYARFCTLVINDITNFMGIACFTVRKKDKEGRWRSVLEETPEAVEGRKER</sequence>
<comment type="pathway">
    <text evidence="8">Phospholipid metabolism; phosphatidylcholine biosynthesis; phosphatidylcholine from phosphocholine: step 2/2.</text>
</comment>
<dbReference type="Pfam" id="PF01066">
    <property type="entry name" value="CDP-OH_P_transf"/>
    <property type="match status" value="1"/>
</dbReference>
<dbReference type="InterPro" id="IPR000462">
    <property type="entry name" value="CDP-OH_P_trans"/>
</dbReference>
<evidence type="ECO:0000256" key="4">
    <source>
        <dbReference type="ARBA" id="ARBA00022679"/>
    </source>
</evidence>
<name>A0AA38NCW7_9AGAR</name>
<evidence type="ECO:0000256" key="2">
    <source>
        <dbReference type="ARBA" id="ARBA00004127"/>
    </source>
</evidence>
<dbReference type="GO" id="GO:0004142">
    <property type="term" value="F:diacylglycerol cholinephosphotransferase activity"/>
    <property type="evidence" value="ECO:0007669"/>
    <property type="project" value="UniProtKB-EC"/>
</dbReference>
<reference evidence="13" key="1">
    <citation type="submission" date="2022-08" db="EMBL/GenBank/DDBJ databases">
        <authorList>
            <consortium name="DOE Joint Genome Institute"/>
            <person name="Min B."/>
            <person name="Riley R."/>
            <person name="Sierra-Patev S."/>
            <person name="Naranjo-Ortiz M."/>
            <person name="Looney B."/>
            <person name="Konkel Z."/>
            <person name="Slot J.C."/>
            <person name="Sakamoto Y."/>
            <person name="Steenwyk J.L."/>
            <person name="Rokas A."/>
            <person name="Carro J."/>
            <person name="Camarero S."/>
            <person name="Ferreira P."/>
            <person name="Molpeceres G."/>
            <person name="Ruiz-Duenas F.J."/>
            <person name="Serrano A."/>
            <person name="Henrissat B."/>
            <person name="Drula E."/>
            <person name="Hughes K.W."/>
            <person name="Mata J.L."/>
            <person name="Ishikawa N.K."/>
            <person name="Vargas-Isla R."/>
            <person name="Ushijima S."/>
            <person name="Smith C.A."/>
            <person name="Ahrendt S."/>
            <person name="Andreopoulos W."/>
            <person name="He G."/>
            <person name="Labutti K."/>
            <person name="Lipzen A."/>
            <person name="Ng V."/>
            <person name="Sandor L."/>
            <person name="Barry K."/>
            <person name="Martinez A.T."/>
            <person name="Xiao Y."/>
            <person name="Gibbons J.G."/>
            <person name="Terashima K."/>
            <person name="Hibbett D.S."/>
            <person name="Grigoriev I.V."/>
        </authorList>
    </citation>
    <scope>NUCLEOTIDE SEQUENCE</scope>
    <source>
        <strain evidence="13">TFB10291</strain>
    </source>
</reference>
<comment type="subcellular location">
    <subcellularLocation>
        <location evidence="2">Endomembrane system</location>
        <topology evidence="2">Multi-pass membrane protein</topology>
    </subcellularLocation>
</comment>
<comment type="cofactor">
    <cofactor evidence="1">
        <name>Mg(2+)</name>
        <dbReference type="ChEBI" id="CHEBI:18420"/>
    </cofactor>
</comment>
<dbReference type="InterPro" id="IPR014472">
    <property type="entry name" value="CHOPT"/>
</dbReference>
<feature type="transmembrane region" description="Helical" evidence="12">
    <location>
        <begin position="367"/>
        <end position="388"/>
    </location>
</feature>
<dbReference type="AlphaFoldDB" id="A0AA38NCW7"/>
<keyword evidence="14" id="KW-1185">Reference proteome</keyword>
<feature type="transmembrane region" description="Helical" evidence="12">
    <location>
        <begin position="171"/>
        <end position="197"/>
    </location>
</feature>
<comment type="similarity">
    <text evidence="3 11">Belongs to the CDP-alcohol phosphatidyltransferase class-I family.</text>
</comment>
<organism evidence="13 14">
    <name type="scientific">Lentinula aff. detonsa</name>
    <dbReference type="NCBI Taxonomy" id="2804958"/>
    <lineage>
        <taxon>Eukaryota</taxon>
        <taxon>Fungi</taxon>
        <taxon>Dikarya</taxon>
        <taxon>Basidiomycota</taxon>
        <taxon>Agaricomycotina</taxon>
        <taxon>Agaricomycetes</taxon>
        <taxon>Agaricomycetidae</taxon>
        <taxon>Agaricales</taxon>
        <taxon>Marasmiineae</taxon>
        <taxon>Omphalotaceae</taxon>
        <taxon>Lentinula</taxon>
    </lineage>
</organism>
<dbReference type="EC" id="2.7.8.2" evidence="9"/>
<dbReference type="Proteomes" id="UP001163798">
    <property type="component" value="Unassembled WGS sequence"/>
</dbReference>
<keyword evidence="5 12" id="KW-0812">Transmembrane</keyword>
<comment type="catalytic activity">
    <reaction evidence="10">
        <text>CDP-N,N-dimethylethanolamine + a 1,2-diacyl-sn-glycerol = a 1,2-diacyl-sn-glycero-3-phospho-N,N-dimethylethanolamine + CMP + H(+)</text>
        <dbReference type="Rhea" id="RHEA:33775"/>
        <dbReference type="ChEBI" id="CHEBI:15378"/>
        <dbReference type="ChEBI" id="CHEBI:17815"/>
        <dbReference type="ChEBI" id="CHEBI:60377"/>
        <dbReference type="ChEBI" id="CHEBI:64572"/>
        <dbReference type="ChEBI" id="CHEBI:65117"/>
    </reaction>
    <physiologicalReaction direction="left-to-right" evidence="10">
        <dbReference type="Rhea" id="RHEA:33776"/>
    </physiologicalReaction>
</comment>
<dbReference type="InterPro" id="IPR043130">
    <property type="entry name" value="CDP-OH_PTrfase_TM_dom"/>
</dbReference>
<feature type="transmembrane region" description="Helical" evidence="12">
    <location>
        <begin position="50"/>
        <end position="68"/>
    </location>
</feature>
<comment type="caution">
    <text evidence="13">The sequence shown here is derived from an EMBL/GenBank/DDBJ whole genome shotgun (WGS) entry which is preliminary data.</text>
</comment>
<feature type="transmembrane region" description="Helical" evidence="12">
    <location>
        <begin position="265"/>
        <end position="283"/>
    </location>
</feature>
<accession>A0AA38NCW7</accession>
<dbReference type="PROSITE" id="PS00379">
    <property type="entry name" value="CDP_ALCOHOL_P_TRANSF"/>
    <property type="match status" value="1"/>
</dbReference>
<dbReference type="FunFam" id="1.20.120.1760:FF:000012">
    <property type="entry name" value="sn-1,2-diacylglycerol cholinephosphotransferase"/>
    <property type="match status" value="1"/>
</dbReference>
<feature type="transmembrane region" description="Helical" evidence="12">
    <location>
        <begin position="84"/>
        <end position="102"/>
    </location>
</feature>
<evidence type="ECO:0000313" key="14">
    <source>
        <dbReference type="Proteomes" id="UP001163798"/>
    </source>
</evidence>
<evidence type="ECO:0000313" key="13">
    <source>
        <dbReference type="EMBL" id="KAJ3785296.1"/>
    </source>
</evidence>
<evidence type="ECO:0000256" key="11">
    <source>
        <dbReference type="RuleBase" id="RU003750"/>
    </source>
</evidence>
<proteinExistence type="inferred from homology"/>
<evidence type="ECO:0000256" key="6">
    <source>
        <dbReference type="ARBA" id="ARBA00022989"/>
    </source>
</evidence>
<dbReference type="InterPro" id="IPR048254">
    <property type="entry name" value="CDP_ALCOHOL_P_TRANSF_CS"/>
</dbReference>
<dbReference type="EMBL" id="MU793347">
    <property type="protein sequence ID" value="KAJ3785296.1"/>
    <property type="molecule type" value="Genomic_DNA"/>
</dbReference>
<keyword evidence="4 11" id="KW-0808">Transferase</keyword>
<dbReference type="PANTHER" id="PTHR10414:SF37">
    <property type="entry name" value="BB IN A BOXCAR, ISOFORM C"/>
    <property type="match status" value="1"/>
</dbReference>
<feature type="transmembrane region" description="Helical" evidence="12">
    <location>
        <begin position="24"/>
        <end position="43"/>
    </location>
</feature>
<keyword evidence="6 12" id="KW-1133">Transmembrane helix</keyword>
<evidence type="ECO:0000256" key="12">
    <source>
        <dbReference type="SAM" id="Phobius"/>
    </source>
</evidence>
<evidence type="ECO:0000256" key="1">
    <source>
        <dbReference type="ARBA" id="ARBA00001946"/>
    </source>
</evidence>
<evidence type="ECO:0000256" key="8">
    <source>
        <dbReference type="ARBA" id="ARBA00037890"/>
    </source>
</evidence>
<dbReference type="Gene3D" id="1.20.120.1760">
    <property type="match status" value="1"/>
</dbReference>
<evidence type="ECO:0000256" key="10">
    <source>
        <dbReference type="ARBA" id="ARBA00051857"/>
    </source>
</evidence>
<feature type="transmembrane region" description="Helical" evidence="12">
    <location>
        <begin position="217"/>
        <end position="244"/>
    </location>
</feature>